<dbReference type="AlphaFoldDB" id="A0A4Q9VSC3"/>
<dbReference type="Proteomes" id="UP000292781">
    <property type="component" value="Unassembled WGS sequence"/>
</dbReference>
<feature type="region of interest" description="Disordered" evidence="1">
    <location>
        <begin position="77"/>
        <end position="141"/>
    </location>
</feature>
<name>A0A4Q9VSC3_9HYPH</name>
<gene>
    <name evidence="2" type="ORF">EYW49_08985</name>
</gene>
<organism evidence="2 3">
    <name type="scientific">Siculibacillus lacustris</name>
    <dbReference type="NCBI Taxonomy" id="1549641"/>
    <lineage>
        <taxon>Bacteria</taxon>
        <taxon>Pseudomonadati</taxon>
        <taxon>Pseudomonadota</taxon>
        <taxon>Alphaproteobacteria</taxon>
        <taxon>Hyphomicrobiales</taxon>
        <taxon>Ancalomicrobiaceae</taxon>
        <taxon>Siculibacillus</taxon>
    </lineage>
</organism>
<reference evidence="2 3" key="1">
    <citation type="submission" date="2019-02" db="EMBL/GenBank/DDBJ databases">
        <title>Siculibacillus lacustris gen. nov., sp. nov., a new rosette-forming bacterium isolated from a freshwater crater lake (Lake St. Ana, Romania).</title>
        <authorList>
            <person name="Felfoldi T."/>
            <person name="Marton Z."/>
            <person name="Szabo A."/>
            <person name="Mentes A."/>
            <person name="Boka K."/>
            <person name="Marialigeti K."/>
            <person name="Mathe I."/>
            <person name="Koncz M."/>
            <person name="Schumann P."/>
            <person name="Toth E."/>
        </authorList>
    </citation>
    <scope>NUCLEOTIDE SEQUENCE [LARGE SCALE GENOMIC DNA]</scope>
    <source>
        <strain evidence="2 3">SA-279</strain>
    </source>
</reference>
<sequence>MKRQARPFIVEIKQRRNGAGKSVPNPLWSGHDLLLLKEAQPEARDEVLVAAAPELVVAKVILPARILSATVSPLSIDAPEGGPVPAKPRKSRIPKPSAMPVVVTPPEPNRAPRSSIRLRDRSADALPRGQRWKRRLPKIIR</sequence>
<evidence type="ECO:0000256" key="1">
    <source>
        <dbReference type="SAM" id="MobiDB-lite"/>
    </source>
</evidence>
<feature type="compositionally biased region" description="Basic residues" evidence="1">
    <location>
        <begin position="130"/>
        <end position="141"/>
    </location>
</feature>
<dbReference type="OrthoDB" id="8454019at2"/>
<evidence type="ECO:0000313" key="3">
    <source>
        <dbReference type="Proteomes" id="UP000292781"/>
    </source>
</evidence>
<accession>A0A4Q9VSC3</accession>
<dbReference type="EMBL" id="SJFN01000011">
    <property type="protein sequence ID" value="TBW38396.1"/>
    <property type="molecule type" value="Genomic_DNA"/>
</dbReference>
<keyword evidence="3" id="KW-1185">Reference proteome</keyword>
<evidence type="ECO:0000313" key="2">
    <source>
        <dbReference type="EMBL" id="TBW38396.1"/>
    </source>
</evidence>
<comment type="caution">
    <text evidence="2">The sequence shown here is derived from an EMBL/GenBank/DDBJ whole genome shotgun (WGS) entry which is preliminary data.</text>
</comment>
<dbReference type="RefSeq" id="WP_131308503.1">
    <property type="nucleotide sequence ID" value="NZ_SJFN01000011.1"/>
</dbReference>
<proteinExistence type="predicted"/>
<protein>
    <submittedName>
        <fullName evidence="2">Uncharacterized protein</fullName>
    </submittedName>
</protein>